<evidence type="ECO:0000259" key="2">
    <source>
        <dbReference type="Pfam" id="PF13568"/>
    </source>
</evidence>
<proteinExistence type="predicted"/>
<protein>
    <submittedName>
        <fullName evidence="3">Porin family protein</fullName>
    </submittedName>
</protein>
<reference evidence="4" key="1">
    <citation type="journal article" date="2019" name="Int. J. Syst. Evol. Microbiol.">
        <title>The Global Catalogue of Microorganisms (GCM) 10K type strain sequencing project: providing services to taxonomists for standard genome sequencing and annotation.</title>
        <authorList>
            <consortium name="The Broad Institute Genomics Platform"/>
            <consortium name="The Broad Institute Genome Sequencing Center for Infectious Disease"/>
            <person name="Wu L."/>
            <person name="Ma J."/>
        </authorList>
    </citation>
    <scope>NUCLEOTIDE SEQUENCE [LARGE SCALE GENOMIC DNA]</scope>
    <source>
        <strain evidence="4">KCTC 22437</strain>
    </source>
</reference>
<feature type="domain" description="Outer membrane protein beta-barrel" evidence="2">
    <location>
        <begin position="18"/>
        <end position="206"/>
    </location>
</feature>
<accession>A0ABW5Y704</accession>
<evidence type="ECO:0000256" key="1">
    <source>
        <dbReference type="SAM" id="SignalP"/>
    </source>
</evidence>
<evidence type="ECO:0000313" key="3">
    <source>
        <dbReference type="EMBL" id="MFD2871138.1"/>
    </source>
</evidence>
<feature type="signal peptide" evidence="1">
    <location>
        <begin position="1"/>
        <end position="19"/>
    </location>
</feature>
<gene>
    <name evidence="3" type="ORF">ACFS5N_01585</name>
</gene>
<organism evidence="3 4">
    <name type="scientific">Mucilaginibacter ximonensis</name>
    <dbReference type="NCBI Taxonomy" id="538021"/>
    <lineage>
        <taxon>Bacteria</taxon>
        <taxon>Pseudomonadati</taxon>
        <taxon>Bacteroidota</taxon>
        <taxon>Sphingobacteriia</taxon>
        <taxon>Sphingobacteriales</taxon>
        <taxon>Sphingobacteriaceae</taxon>
        <taxon>Mucilaginibacter</taxon>
    </lineage>
</organism>
<name>A0ABW5Y704_9SPHI</name>
<dbReference type="Proteomes" id="UP001597557">
    <property type="component" value="Unassembled WGS sequence"/>
</dbReference>
<sequence length="231" mass="25021">MKKIISSLCFILITYTAFAQSFGDNDNPITFGLMGGSDMAFLQIKSAHRDLVQTNNTSPFSLGFSADFKFNDYFSLRPAIFYAGKGGSMTATYTIDPPYKGANTNVDADNEYTLHYLEIPLQAVGHIPVGDGANIFIGAGPYYSYALNGKFKQSTGSGPDISRKLTFGNNGDFSSSDYGISSVIGFQGQSGWSLSGNLEFGLTNILRNNYTGFDASQMKTITVYLTIGQSF</sequence>
<evidence type="ECO:0000313" key="4">
    <source>
        <dbReference type="Proteomes" id="UP001597557"/>
    </source>
</evidence>
<dbReference type="RefSeq" id="WP_377181523.1">
    <property type="nucleotide sequence ID" value="NZ_JBHUPD010000001.1"/>
</dbReference>
<comment type="caution">
    <text evidence="3">The sequence shown here is derived from an EMBL/GenBank/DDBJ whole genome shotgun (WGS) entry which is preliminary data.</text>
</comment>
<keyword evidence="4" id="KW-1185">Reference proteome</keyword>
<dbReference type="InterPro" id="IPR025665">
    <property type="entry name" value="Beta-barrel_OMP_2"/>
</dbReference>
<keyword evidence="1" id="KW-0732">Signal</keyword>
<feature type="chain" id="PRO_5046598180" evidence="1">
    <location>
        <begin position="20"/>
        <end position="231"/>
    </location>
</feature>
<dbReference type="Pfam" id="PF13568">
    <property type="entry name" value="OMP_b-brl_2"/>
    <property type="match status" value="1"/>
</dbReference>
<dbReference type="EMBL" id="JBHUPD010000001">
    <property type="protein sequence ID" value="MFD2871138.1"/>
    <property type="molecule type" value="Genomic_DNA"/>
</dbReference>